<sequence length="98" mass="10677">MTFADLPADARLWIFAAARQLQPAEAERLHVAVDHHVQGWLAHGHPVVGAHELRYNQFLLVGADERATGVSGCSIDGLFRVLQGVEKELGIPLLDSSL</sequence>
<reference evidence="1" key="1">
    <citation type="submission" date="2020-02" db="EMBL/GenBank/DDBJ databases">
        <authorList>
            <person name="Meier V. D."/>
        </authorList>
    </citation>
    <scope>NUCLEOTIDE SEQUENCE</scope>
    <source>
        <strain evidence="1">AVDCRST_MAG89</strain>
    </source>
</reference>
<name>A0A6J4KJF1_9BACT</name>
<dbReference type="AlphaFoldDB" id="A0A6J4KJF1"/>
<accession>A0A6J4KJF1</accession>
<gene>
    <name evidence="1" type="ORF">AVDCRST_MAG89-913</name>
</gene>
<proteinExistence type="predicted"/>
<protein>
    <submittedName>
        <fullName evidence="1">Uncharacterized protein</fullName>
    </submittedName>
</protein>
<feature type="non-terminal residue" evidence="1">
    <location>
        <position position="98"/>
    </location>
</feature>
<dbReference type="EMBL" id="CADCTV010000201">
    <property type="protein sequence ID" value="CAA9307741.1"/>
    <property type="molecule type" value="Genomic_DNA"/>
</dbReference>
<organism evidence="1">
    <name type="scientific">uncultured Gemmatimonadota bacterium</name>
    <dbReference type="NCBI Taxonomy" id="203437"/>
    <lineage>
        <taxon>Bacteria</taxon>
        <taxon>Pseudomonadati</taxon>
        <taxon>Gemmatimonadota</taxon>
        <taxon>environmental samples</taxon>
    </lineage>
</organism>
<evidence type="ECO:0000313" key="1">
    <source>
        <dbReference type="EMBL" id="CAA9307741.1"/>
    </source>
</evidence>